<protein>
    <submittedName>
        <fullName evidence="1">Uncharacterized protein</fullName>
    </submittedName>
</protein>
<evidence type="ECO:0000313" key="1">
    <source>
        <dbReference type="EMBL" id="EFW15860.1"/>
    </source>
</evidence>
<reference evidence="2" key="2">
    <citation type="submission" date="2010-03" db="EMBL/GenBank/DDBJ databases">
        <title>The genome sequence of Coccidioides posadasii strain Silveira.</title>
        <authorList>
            <consortium name="The Broad Institute Genome Sequencing Center for Infectious Disease"/>
            <person name="Neafsey D."/>
            <person name="Orbach M."/>
            <person name="Henn M.R."/>
            <person name="Cole G.T."/>
            <person name="Galgiani J."/>
            <person name="Gardner M.J."/>
            <person name="Kirkland T.N."/>
            <person name="Taylor J.W."/>
            <person name="Young S.K."/>
            <person name="Zeng Q."/>
            <person name="Koehrsen M."/>
            <person name="Alvarado L."/>
            <person name="Berlin A."/>
            <person name="Borenstein D."/>
            <person name="Chapman S.B."/>
            <person name="Chen Z."/>
            <person name="Engels R."/>
            <person name="Freedman E."/>
            <person name="Gellesch M."/>
            <person name="Goldberg J."/>
            <person name="Griggs A."/>
            <person name="Gujja S."/>
            <person name="Heilman E."/>
            <person name="Heiman D."/>
            <person name="Howarth C."/>
            <person name="Jen D."/>
            <person name="Larson L."/>
            <person name="Mehta T."/>
            <person name="Neiman D."/>
            <person name="Park D."/>
            <person name="Pearson M."/>
            <person name="Richards J."/>
            <person name="Roberts A."/>
            <person name="Saif S."/>
            <person name="Shea T."/>
            <person name="Shenoy N."/>
            <person name="Sisk P."/>
            <person name="Stolte C."/>
            <person name="Sykes S."/>
            <person name="Walk T."/>
            <person name="White J."/>
            <person name="Yandava C."/>
            <person name="Haas B."/>
            <person name="Nusbaum C."/>
            <person name="Birren B."/>
        </authorList>
    </citation>
    <scope>NUCLEOTIDE SEQUENCE [LARGE SCALE GENOMIC DNA]</scope>
    <source>
        <strain evidence="2">RMSCC 757 / Silveira</strain>
    </source>
</reference>
<dbReference type="AlphaFoldDB" id="E9DCD5"/>
<reference evidence="2" key="1">
    <citation type="journal article" date="2010" name="Genome Res.">
        <title>Population genomic sequencing of Coccidioides fungi reveals recent hybridization and transposon control.</title>
        <authorList>
            <person name="Neafsey D.E."/>
            <person name="Barker B.M."/>
            <person name="Sharpton T.J."/>
            <person name="Stajich J.E."/>
            <person name="Park D.J."/>
            <person name="Whiston E."/>
            <person name="Hung C.-Y."/>
            <person name="McMahan C."/>
            <person name="White J."/>
            <person name="Sykes S."/>
            <person name="Heiman D."/>
            <person name="Young S."/>
            <person name="Zeng Q."/>
            <person name="Abouelleil A."/>
            <person name="Aftuck L."/>
            <person name="Bessette D."/>
            <person name="Brown A."/>
            <person name="FitzGerald M."/>
            <person name="Lui A."/>
            <person name="Macdonald J.P."/>
            <person name="Priest M."/>
            <person name="Orbach M.J."/>
            <person name="Galgiani J.N."/>
            <person name="Kirkland T.N."/>
            <person name="Cole G.T."/>
            <person name="Birren B.W."/>
            <person name="Henn M.R."/>
            <person name="Taylor J.W."/>
            <person name="Rounsley S.D."/>
        </authorList>
    </citation>
    <scope>NUCLEOTIDE SEQUENCE [LARGE SCALE GENOMIC DNA]</scope>
    <source>
        <strain evidence="2">RMSCC 757 / Silveira</strain>
    </source>
</reference>
<proteinExistence type="predicted"/>
<dbReference type="Proteomes" id="UP000002497">
    <property type="component" value="Unassembled WGS sequence"/>
</dbReference>
<organism evidence="2">
    <name type="scientific">Coccidioides posadasii (strain RMSCC 757 / Silveira)</name>
    <name type="common">Valley fever fungus</name>
    <dbReference type="NCBI Taxonomy" id="443226"/>
    <lineage>
        <taxon>Eukaryota</taxon>
        <taxon>Fungi</taxon>
        <taxon>Dikarya</taxon>
        <taxon>Ascomycota</taxon>
        <taxon>Pezizomycotina</taxon>
        <taxon>Eurotiomycetes</taxon>
        <taxon>Eurotiomycetidae</taxon>
        <taxon>Onygenales</taxon>
        <taxon>Onygenaceae</taxon>
        <taxon>Coccidioides</taxon>
    </lineage>
</organism>
<evidence type="ECO:0000313" key="2">
    <source>
        <dbReference type="Proteomes" id="UP000002497"/>
    </source>
</evidence>
<dbReference type="HOGENOM" id="CLU_1731291_0_0_1"/>
<gene>
    <name evidence="1" type="ORF">CPSG_07487</name>
</gene>
<dbReference type="EMBL" id="GL636499">
    <property type="protein sequence ID" value="EFW15860.1"/>
    <property type="molecule type" value="Genomic_DNA"/>
</dbReference>
<sequence>MRSEETFRVSLFALTPLRLGGREDVLLVLAADDAVGAVIELGRRTGRVGDFGRIFGWFGDACFEPGLETISLVDKARLSWVTGLEDERPDLLGVLTRESSREFRSSGGRWRFWALGERAFRNLAVWFLWDHYIRGTRRRCLGIRRIRFGRL</sequence>
<keyword evidence="2" id="KW-1185">Reference proteome</keyword>
<dbReference type="VEuPathDB" id="FungiDB:CPSG_07487"/>
<accession>E9DCD5</accession>
<name>E9DCD5_COCPS</name>